<reference evidence="7" key="2">
    <citation type="submission" date="2022-06" db="UniProtKB">
        <authorList>
            <consortium name="EnsemblMetazoa"/>
        </authorList>
    </citation>
    <scope>IDENTIFICATION</scope>
    <source>
        <strain evidence="7">DF5081</strain>
    </source>
</reference>
<dbReference type="Proteomes" id="UP000005237">
    <property type="component" value="Unassembled WGS sequence"/>
</dbReference>
<dbReference type="SMART" id="SM00490">
    <property type="entry name" value="HELICc"/>
    <property type="match status" value="1"/>
</dbReference>
<evidence type="ECO:0000256" key="3">
    <source>
        <dbReference type="ARBA" id="ARBA00022806"/>
    </source>
</evidence>
<dbReference type="Pfam" id="PF00271">
    <property type="entry name" value="Helicase_C"/>
    <property type="match status" value="1"/>
</dbReference>
<dbReference type="InterPro" id="IPR001650">
    <property type="entry name" value="Helicase_C-like"/>
</dbReference>
<dbReference type="GO" id="GO:0005829">
    <property type="term" value="C:cytosol"/>
    <property type="evidence" value="ECO:0007669"/>
    <property type="project" value="TreeGrafter"/>
</dbReference>
<evidence type="ECO:0000256" key="4">
    <source>
        <dbReference type="ARBA" id="ARBA00022840"/>
    </source>
</evidence>
<keyword evidence="1" id="KW-0547">Nucleotide-binding</keyword>
<dbReference type="GO" id="GO:0016787">
    <property type="term" value="F:hydrolase activity"/>
    <property type="evidence" value="ECO:0007669"/>
    <property type="project" value="UniProtKB-KW"/>
</dbReference>
<dbReference type="EnsemblMetazoa" id="CJA07116.1">
    <property type="protein sequence ID" value="CJA07116.1"/>
    <property type="gene ID" value="WBGene00126320"/>
</dbReference>
<dbReference type="GO" id="GO:0005524">
    <property type="term" value="F:ATP binding"/>
    <property type="evidence" value="ECO:0007669"/>
    <property type="project" value="UniProtKB-KW"/>
</dbReference>
<feature type="domain" description="Helicase C-terminal" evidence="6">
    <location>
        <begin position="1"/>
        <end position="148"/>
    </location>
</feature>
<keyword evidence="4" id="KW-0067">ATP-binding</keyword>
<keyword evidence="2" id="KW-0378">Hydrolase</keyword>
<dbReference type="SUPFAM" id="SSF52540">
    <property type="entry name" value="P-loop containing nucleoside triphosphate hydrolases"/>
    <property type="match status" value="1"/>
</dbReference>
<evidence type="ECO:0000256" key="2">
    <source>
        <dbReference type="ARBA" id="ARBA00022801"/>
    </source>
</evidence>
<dbReference type="Gene3D" id="3.40.50.300">
    <property type="entry name" value="P-loop containing nucleotide triphosphate hydrolases"/>
    <property type="match status" value="1"/>
</dbReference>
<evidence type="ECO:0000259" key="6">
    <source>
        <dbReference type="PROSITE" id="PS51194"/>
    </source>
</evidence>
<dbReference type="GO" id="GO:0003724">
    <property type="term" value="F:RNA helicase activity"/>
    <property type="evidence" value="ECO:0007669"/>
    <property type="project" value="TreeGrafter"/>
</dbReference>
<name>A0A8R1DMU0_CAEJA</name>
<dbReference type="PANTHER" id="PTHR47959">
    <property type="entry name" value="ATP-DEPENDENT RNA HELICASE RHLE-RELATED"/>
    <property type="match status" value="1"/>
</dbReference>
<evidence type="ECO:0000313" key="7">
    <source>
        <dbReference type="EnsemblMetazoa" id="CJA07116.1"/>
    </source>
</evidence>
<keyword evidence="8" id="KW-1185">Reference proteome</keyword>
<dbReference type="CDD" id="cd18787">
    <property type="entry name" value="SF2_C_DEAD"/>
    <property type="match status" value="1"/>
</dbReference>
<accession>A0A8R1DMU0</accession>
<dbReference type="AlphaFoldDB" id="A0A8R1DMU0"/>
<dbReference type="PROSITE" id="PS51194">
    <property type="entry name" value="HELICASE_CTER"/>
    <property type="match status" value="1"/>
</dbReference>
<dbReference type="InterPro" id="IPR027417">
    <property type="entry name" value="P-loop_NTPase"/>
</dbReference>
<evidence type="ECO:0000256" key="5">
    <source>
        <dbReference type="SAM" id="MobiDB-lite"/>
    </source>
</evidence>
<evidence type="ECO:0000313" key="8">
    <source>
        <dbReference type="Proteomes" id="UP000005237"/>
    </source>
</evidence>
<protein>
    <submittedName>
        <fullName evidence="7">Helicase C-terminal domain-containing protein</fullName>
    </submittedName>
</protein>
<keyword evidence="3" id="KW-0347">Helicase</keyword>
<feature type="region of interest" description="Disordered" evidence="5">
    <location>
        <begin position="265"/>
        <end position="323"/>
    </location>
</feature>
<sequence>DTALVYLLTRYPGRTIVFVNSVDAARRLYSILKSIRVDTMILHAKMIQKQRLKNLETFSESKNSVLLATDVAARGLDIKGIDHVIHYQVPKKVEIYIHRSGRTARATHRGLTVLLVDSMSRQFYTKLCKGLNRMQDLDVFPIDFEPLMEAIKKRVRLASEIDTLGFRCKKIKMSESWFEKTCREADLDYDDARSREMNGYNSEVDVMINKSRQLQFQLREELANSLPRPDGSDSMRTKYITPEIVSKLRSVGDNAIDVLHQKMEETKEWKRKSRKAAREADFNSMKKSLKNTQKNKDRLTEKKKAKKLKSAGTRTDLTTTESA</sequence>
<feature type="compositionally biased region" description="Polar residues" evidence="5">
    <location>
        <begin position="312"/>
        <end position="323"/>
    </location>
</feature>
<evidence type="ECO:0000256" key="1">
    <source>
        <dbReference type="ARBA" id="ARBA00022741"/>
    </source>
</evidence>
<proteinExistence type="predicted"/>
<reference evidence="8" key="1">
    <citation type="submission" date="2010-08" db="EMBL/GenBank/DDBJ databases">
        <authorList>
            <consortium name="Caenorhabditis japonica Sequencing Consortium"/>
            <person name="Wilson R.K."/>
        </authorList>
    </citation>
    <scope>NUCLEOTIDE SEQUENCE [LARGE SCALE GENOMIC DNA]</scope>
    <source>
        <strain evidence="8">DF5081</strain>
    </source>
</reference>
<organism evidence="7 8">
    <name type="scientific">Caenorhabditis japonica</name>
    <dbReference type="NCBI Taxonomy" id="281687"/>
    <lineage>
        <taxon>Eukaryota</taxon>
        <taxon>Metazoa</taxon>
        <taxon>Ecdysozoa</taxon>
        <taxon>Nematoda</taxon>
        <taxon>Chromadorea</taxon>
        <taxon>Rhabditida</taxon>
        <taxon>Rhabditina</taxon>
        <taxon>Rhabditomorpha</taxon>
        <taxon>Rhabditoidea</taxon>
        <taxon>Rhabditidae</taxon>
        <taxon>Peloderinae</taxon>
        <taxon>Caenorhabditis</taxon>
    </lineage>
</organism>
<dbReference type="InterPro" id="IPR050079">
    <property type="entry name" value="DEAD_box_RNA_helicase"/>
</dbReference>
<dbReference type="PANTHER" id="PTHR47959:SF1">
    <property type="entry name" value="ATP-DEPENDENT RNA HELICASE DBPA"/>
    <property type="match status" value="1"/>
</dbReference>